<dbReference type="PROSITE" id="PS00297">
    <property type="entry name" value="HSP70_1"/>
    <property type="match status" value="1"/>
</dbReference>
<keyword evidence="2" id="KW-0547">Nucleotide-binding</keyword>
<dbReference type="AlphaFoldDB" id="A0A0M9A574"/>
<sequence length="310" mass="33882">MLAAARLLTRSCSNITCDISRKQQFSTILKNAATPIFSVPQRFTDLQQYRHKSEGVKGAVIGIDLGTTFSCVAVMEGKQAKVIENAEDGERLVGMPAKRQAVTNSANTFYATKRLIGRRYDDSEVKKDMKAVSYKIVRASNGDAWVQGADGKMYSPSQIGAFVLMKMKETAESYLSTSVKNAVITVPAYFNDSQRQATKDAGQISGLNVLRVINEPTAAALAYGMDKTEDKIIAVYDLGGGTFDISILEIQKGVFEVKSTNGDTFLGGEDFDNALVNYLVSEFKKDQGIDVTKDAMAMQRLKEASEKAKK</sequence>
<dbReference type="InterPro" id="IPR018181">
    <property type="entry name" value="Heat_shock_70_CS"/>
</dbReference>
<evidence type="ECO:0000256" key="2">
    <source>
        <dbReference type="ARBA" id="ARBA00022741"/>
    </source>
</evidence>
<dbReference type="PANTHER" id="PTHR19375">
    <property type="entry name" value="HEAT SHOCK PROTEIN 70KDA"/>
    <property type="match status" value="1"/>
</dbReference>
<dbReference type="STRING" id="166423.A0A0M9A574"/>
<dbReference type="PRINTS" id="PR00301">
    <property type="entry name" value="HEATSHOCK70"/>
</dbReference>
<keyword evidence="5" id="KW-1185">Reference proteome</keyword>
<evidence type="ECO:0000256" key="3">
    <source>
        <dbReference type="ARBA" id="ARBA00022840"/>
    </source>
</evidence>
<dbReference type="EMBL" id="KQ435752">
    <property type="protein sequence ID" value="KOX76183.1"/>
    <property type="molecule type" value="Genomic_DNA"/>
</dbReference>
<evidence type="ECO:0000256" key="1">
    <source>
        <dbReference type="ARBA" id="ARBA00007381"/>
    </source>
</evidence>
<accession>A0A0M9A574</accession>
<dbReference type="SUPFAM" id="SSF53067">
    <property type="entry name" value="Actin-like ATPase domain"/>
    <property type="match status" value="2"/>
</dbReference>
<comment type="similarity">
    <text evidence="1">Belongs to the heat shock protein 70 family.</text>
</comment>
<dbReference type="Pfam" id="PF00012">
    <property type="entry name" value="HSP70"/>
    <property type="match status" value="1"/>
</dbReference>
<evidence type="ECO:0000313" key="5">
    <source>
        <dbReference type="Proteomes" id="UP000053105"/>
    </source>
</evidence>
<dbReference type="FunFam" id="3.30.420.40:FF:000020">
    <property type="entry name" value="Chaperone protein HscA homolog"/>
    <property type="match status" value="1"/>
</dbReference>
<dbReference type="InterPro" id="IPR013126">
    <property type="entry name" value="Hsp_70_fam"/>
</dbReference>
<dbReference type="Gene3D" id="3.30.420.40">
    <property type="match status" value="2"/>
</dbReference>
<dbReference type="InterPro" id="IPR043129">
    <property type="entry name" value="ATPase_NBD"/>
</dbReference>
<dbReference type="Gene3D" id="3.30.30.30">
    <property type="match status" value="1"/>
</dbReference>
<name>A0A0M9A574_9HYME</name>
<dbReference type="GO" id="GO:0140662">
    <property type="term" value="F:ATP-dependent protein folding chaperone"/>
    <property type="evidence" value="ECO:0007669"/>
    <property type="project" value="InterPro"/>
</dbReference>
<dbReference type="OrthoDB" id="2401965at2759"/>
<dbReference type="GO" id="GO:0005524">
    <property type="term" value="F:ATP binding"/>
    <property type="evidence" value="ECO:0007669"/>
    <property type="project" value="UniProtKB-KW"/>
</dbReference>
<dbReference type="PROSITE" id="PS00329">
    <property type="entry name" value="HSP70_2"/>
    <property type="match status" value="1"/>
</dbReference>
<dbReference type="FunFam" id="3.30.420.40:FF:000004">
    <property type="entry name" value="Molecular chaperone DnaK"/>
    <property type="match status" value="1"/>
</dbReference>
<dbReference type="FunFam" id="3.30.30.30:FF:000003">
    <property type="entry name" value="Heat shock protein 9"/>
    <property type="match status" value="1"/>
</dbReference>
<evidence type="ECO:0000313" key="4">
    <source>
        <dbReference type="EMBL" id="KOX76183.1"/>
    </source>
</evidence>
<keyword evidence="4" id="KW-0346">Stress response</keyword>
<organism evidence="4 5">
    <name type="scientific">Melipona quadrifasciata</name>
    <dbReference type="NCBI Taxonomy" id="166423"/>
    <lineage>
        <taxon>Eukaryota</taxon>
        <taxon>Metazoa</taxon>
        <taxon>Ecdysozoa</taxon>
        <taxon>Arthropoda</taxon>
        <taxon>Hexapoda</taxon>
        <taxon>Insecta</taxon>
        <taxon>Pterygota</taxon>
        <taxon>Neoptera</taxon>
        <taxon>Endopterygota</taxon>
        <taxon>Hymenoptera</taxon>
        <taxon>Apocrita</taxon>
        <taxon>Aculeata</taxon>
        <taxon>Apoidea</taxon>
        <taxon>Anthophila</taxon>
        <taxon>Apidae</taxon>
        <taxon>Melipona</taxon>
    </lineage>
</organism>
<keyword evidence="3" id="KW-0067">ATP-binding</keyword>
<dbReference type="FunFam" id="3.90.640.10:FF:000003">
    <property type="entry name" value="Molecular chaperone DnaK"/>
    <property type="match status" value="1"/>
</dbReference>
<protein>
    <submittedName>
        <fullName evidence="4">Heat shock 70 kDa protein cognate 5</fullName>
    </submittedName>
</protein>
<proteinExistence type="inferred from homology"/>
<gene>
    <name evidence="4" type="ORF">WN51_11923</name>
</gene>
<reference evidence="4 5" key="1">
    <citation type="submission" date="2015-07" db="EMBL/GenBank/DDBJ databases">
        <title>The genome of Melipona quadrifasciata.</title>
        <authorList>
            <person name="Pan H."/>
            <person name="Kapheim K."/>
        </authorList>
    </citation>
    <scope>NUCLEOTIDE SEQUENCE [LARGE SCALE GENOMIC DNA]</scope>
    <source>
        <strain evidence="4">0111107301</strain>
        <tissue evidence="4">Whole body</tissue>
    </source>
</reference>
<dbReference type="Proteomes" id="UP000053105">
    <property type="component" value="Unassembled WGS sequence"/>
</dbReference>